<evidence type="ECO:0000313" key="3">
    <source>
        <dbReference type="EMBL" id="AHI33419.1"/>
    </source>
</evidence>
<feature type="chain" id="PRO_5004875036" description="DUF2846 domain-containing protein" evidence="1">
    <location>
        <begin position="22"/>
        <end position="121"/>
    </location>
</feature>
<dbReference type="InterPro" id="IPR022548">
    <property type="entry name" value="DUF2846"/>
</dbReference>
<dbReference type="EMBL" id="CP007152">
    <property type="protein sequence ID" value="AHI33419.1"/>
    <property type="molecule type" value="Genomic_DNA"/>
</dbReference>
<protein>
    <recommendedName>
        <fullName evidence="2">DUF2846 domain-containing protein</fullName>
    </recommendedName>
</protein>
<feature type="domain" description="DUF2846" evidence="2">
    <location>
        <begin position="38"/>
        <end position="115"/>
    </location>
</feature>
<dbReference type="PROSITE" id="PS51257">
    <property type="entry name" value="PROKAR_LIPOPROTEIN"/>
    <property type="match status" value="1"/>
</dbReference>
<dbReference type="Proteomes" id="UP000035081">
    <property type="component" value="Chromosome"/>
</dbReference>
<gene>
    <name evidence="3" type="ORF">AU15_20905</name>
</gene>
<dbReference type="Pfam" id="PF11008">
    <property type="entry name" value="DUF2846"/>
    <property type="match status" value="1"/>
</dbReference>
<dbReference type="AlphaFoldDB" id="W5YX05"/>
<feature type="signal peptide" evidence="1">
    <location>
        <begin position="1"/>
        <end position="21"/>
    </location>
</feature>
<name>W5YX05_9GAMM</name>
<dbReference type="HOGENOM" id="CLU_2035288_0_0_6"/>
<organism evidence="3 4">
    <name type="scientific">Marinobacter salarius</name>
    <dbReference type="NCBI Taxonomy" id="1420917"/>
    <lineage>
        <taxon>Bacteria</taxon>
        <taxon>Pseudomonadati</taxon>
        <taxon>Pseudomonadota</taxon>
        <taxon>Gammaproteobacteria</taxon>
        <taxon>Pseudomonadales</taxon>
        <taxon>Marinobacteraceae</taxon>
        <taxon>Marinobacter</taxon>
    </lineage>
</organism>
<evidence type="ECO:0000256" key="1">
    <source>
        <dbReference type="SAM" id="SignalP"/>
    </source>
</evidence>
<evidence type="ECO:0000259" key="2">
    <source>
        <dbReference type="Pfam" id="PF11008"/>
    </source>
</evidence>
<proteinExistence type="predicted"/>
<sequence>MKLLHRVLLLMVTSLSLVGCASTPKVAPDMRAYSTPTEGTAGIYFYQWKTGMMGAMSDVKFVLNDEVLGRINTGEWLYFEVEEGTHEVRLLGGIFQQARPLEFVKGQNYFFRGALLNSLES</sequence>
<evidence type="ECO:0000313" key="4">
    <source>
        <dbReference type="Proteomes" id="UP000035081"/>
    </source>
</evidence>
<keyword evidence="1" id="KW-0732">Signal</keyword>
<dbReference type="KEGG" id="msr:AU15_20905"/>
<reference evidence="3 4" key="1">
    <citation type="journal article" date="2014" name="Genome Announc.">
        <title>Draft Genome Sequences of Marinobacter similis A3d10T and Marinobacter salarius R9SW1T.</title>
        <authorList>
            <person name="Ivanova E.P."/>
            <person name="Ng H.J."/>
            <person name="Webb H.K."/>
            <person name="Feng G."/>
            <person name="Oshima K."/>
            <person name="Hattori M."/>
            <person name="Ohkuma M."/>
            <person name="Sergeev A.F."/>
            <person name="Mikhailov V.V."/>
            <person name="Crawford R.J."/>
            <person name="Sawabe T."/>
        </authorList>
    </citation>
    <scope>NUCLEOTIDE SEQUENCE [LARGE SCALE GENOMIC DNA]</scope>
    <source>
        <strain evidence="4">A3d10 and R9SW1</strain>
    </source>
</reference>
<accession>W5YX05</accession>